<keyword evidence="1" id="KW-0472">Membrane</keyword>
<name>A0A1D8TV52_9CYAN</name>
<dbReference type="AlphaFoldDB" id="A0A1D8TV52"/>
<proteinExistence type="predicted"/>
<evidence type="ECO:0000256" key="1">
    <source>
        <dbReference type="SAM" id="Phobius"/>
    </source>
</evidence>
<evidence type="ECO:0000313" key="2">
    <source>
        <dbReference type="EMBL" id="AOX01413.1"/>
    </source>
</evidence>
<sequence>MWGLRSRSRSVGFAESQLVGWAKTLWCSGVVHDHRIFPTTAHKFLTRAILIQTLLIYPLLVGSAYNDYGLLI</sequence>
<dbReference type="Proteomes" id="UP000177870">
    <property type="component" value="Chromosome"/>
</dbReference>
<reference evidence="3" key="1">
    <citation type="submission" date="2016-10" db="EMBL/GenBank/DDBJ databases">
        <title>Comparative genomics uncovers the prolific and rare metabolic potential of the cyanobacterial genus Moorea.</title>
        <authorList>
            <person name="Leao T."/>
            <person name="Castelao G."/>
            <person name="Korobeynikov A."/>
            <person name="Monroe E.A."/>
            <person name="Podell S."/>
            <person name="Glukhov E."/>
            <person name="Allen E."/>
            <person name="Gerwick W.H."/>
            <person name="Gerwick L."/>
        </authorList>
    </citation>
    <scope>NUCLEOTIDE SEQUENCE [LARGE SCALE GENOMIC DNA]</scope>
    <source>
        <strain evidence="3">PAL-8-15-08-1</strain>
    </source>
</reference>
<keyword evidence="1" id="KW-1133">Transmembrane helix</keyword>
<gene>
    <name evidence="2" type="ORF">BJP34_19965</name>
</gene>
<dbReference type="KEGG" id="mpro:BJP34_19965"/>
<protein>
    <submittedName>
        <fullName evidence="2">Uncharacterized protein</fullName>
    </submittedName>
</protein>
<organism evidence="2 3">
    <name type="scientific">Moorena producens PAL-8-15-08-1</name>
    <dbReference type="NCBI Taxonomy" id="1458985"/>
    <lineage>
        <taxon>Bacteria</taxon>
        <taxon>Bacillati</taxon>
        <taxon>Cyanobacteriota</taxon>
        <taxon>Cyanophyceae</taxon>
        <taxon>Coleofasciculales</taxon>
        <taxon>Coleofasciculaceae</taxon>
        <taxon>Moorena</taxon>
    </lineage>
</organism>
<dbReference type="EMBL" id="CP017599">
    <property type="protein sequence ID" value="AOX01413.1"/>
    <property type="molecule type" value="Genomic_DNA"/>
</dbReference>
<evidence type="ECO:0000313" key="3">
    <source>
        <dbReference type="Proteomes" id="UP000177870"/>
    </source>
</evidence>
<accession>A0A1D8TV52</accession>
<keyword evidence="1" id="KW-0812">Transmembrane</keyword>
<feature type="transmembrane region" description="Helical" evidence="1">
    <location>
        <begin position="44"/>
        <end position="65"/>
    </location>
</feature>